<evidence type="ECO:0000256" key="1">
    <source>
        <dbReference type="ARBA" id="ARBA00004651"/>
    </source>
</evidence>
<dbReference type="Gene3D" id="1.20.1250.20">
    <property type="entry name" value="MFS general substrate transporter like domains"/>
    <property type="match status" value="2"/>
</dbReference>
<dbReference type="InterPro" id="IPR020846">
    <property type="entry name" value="MFS_dom"/>
</dbReference>
<organism evidence="8 9">
    <name type="scientific">Nocardioides abyssi</name>
    <dbReference type="NCBI Taxonomy" id="3058370"/>
    <lineage>
        <taxon>Bacteria</taxon>
        <taxon>Bacillati</taxon>
        <taxon>Actinomycetota</taxon>
        <taxon>Actinomycetes</taxon>
        <taxon>Propionibacteriales</taxon>
        <taxon>Nocardioidaceae</taxon>
        <taxon>Nocardioides</taxon>
    </lineage>
</organism>
<keyword evidence="5 6" id="KW-0472">Membrane</keyword>
<evidence type="ECO:0000256" key="5">
    <source>
        <dbReference type="ARBA" id="ARBA00023136"/>
    </source>
</evidence>
<dbReference type="EMBL" id="JAUHJR010000003">
    <property type="protein sequence ID" value="MDN4161766.1"/>
    <property type="molecule type" value="Genomic_DNA"/>
</dbReference>
<keyword evidence="3 6" id="KW-0812">Transmembrane</keyword>
<comment type="caution">
    <text evidence="8">The sequence shown here is derived from an EMBL/GenBank/DDBJ whole genome shotgun (WGS) entry which is preliminary data.</text>
</comment>
<feature type="transmembrane region" description="Helical" evidence="6">
    <location>
        <begin position="263"/>
        <end position="287"/>
    </location>
</feature>
<keyword evidence="2" id="KW-0813">Transport</keyword>
<proteinExistence type="predicted"/>
<feature type="transmembrane region" description="Helical" evidence="6">
    <location>
        <begin position="299"/>
        <end position="317"/>
    </location>
</feature>
<keyword evidence="4 6" id="KW-1133">Transmembrane helix</keyword>
<dbReference type="RefSeq" id="WP_300960675.1">
    <property type="nucleotide sequence ID" value="NZ_JAUHJR010000003.1"/>
</dbReference>
<feature type="transmembrane region" description="Helical" evidence="6">
    <location>
        <begin position="329"/>
        <end position="353"/>
    </location>
</feature>
<feature type="transmembrane region" description="Helical" evidence="6">
    <location>
        <begin position="104"/>
        <end position="123"/>
    </location>
</feature>
<name>A0ABT8EV54_9ACTN</name>
<evidence type="ECO:0000256" key="2">
    <source>
        <dbReference type="ARBA" id="ARBA00022448"/>
    </source>
</evidence>
<gene>
    <name evidence="8" type="ORF">QWY29_10425</name>
</gene>
<evidence type="ECO:0000259" key="7">
    <source>
        <dbReference type="PROSITE" id="PS50850"/>
    </source>
</evidence>
<accession>A0ABT8EV54</accession>
<feature type="transmembrane region" description="Helical" evidence="6">
    <location>
        <begin position="446"/>
        <end position="471"/>
    </location>
</feature>
<feature type="domain" description="Major facilitator superfamily (MFS) profile" evidence="7">
    <location>
        <begin position="8"/>
        <end position="480"/>
    </location>
</feature>
<feature type="transmembrane region" description="Helical" evidence="6">
    <location>
        <begin position="135"/>
        <end position="154"/>
    </location>
</feature>
<feature type="transmembrane region" description="Helical" evidence="6">
    <location>
        <begin position="359"/>
        <end position="383"/>
    </location>
</feature>
<dbReference type="Pfam" id="PF07690">
    <property type="entry name" value="MFS_1"/>
    <property type="match status" value="1"/>
</dbReference>
<dbReference type="SUPFAM" id="SSF103473">
    <property type="entry name" value="MFS general substrate transporter"/>
    <property type="match status" value="1"/>
</dbReference>
<comment type="subcellular location">
    <subcellularLocation>
        <location evidence="1">Cell membrane</location>
        <topology evidence="1">Multi-pass membrane protein</topology>
    </subcellularLocation>
</comment>
<feature type="transmembrane region" description="Helical" evidence="6">
    <location>
        <begin position="199"/>
        <end position="217"/>
    </location>
</feature>
<dbReference type="CDD" id="cd17321">
    <property type="entry name" value="MFS_MMR_MDR_like"/>
    <property type="match status" value="1"/>
</dbReference>
<feature type="transmembrane region" description="Helical" evidence="6">
    <location>
        <begin position="41"/>
        <end position="62"/>
    </location>
</feature>
<dbReference type="Proteomes" id="UP001168537">
    <property type="component" value="Unassembled WGS sequence"/>
</dbReference>
<evidence type="ECO:0000256" key="4">
    <source>
        <dbReference type="ARBA" id="ARBA00022989"/>
    </source>
</evidence>
<evidence type="ECO:0000313" key="9">
    <source>
        <dbReference type="Proteomes" id="UP001168537"/>
    </source>
</evidence>
<protein>
    <submittedName>
        <fullName evidence="8">MFS transporter</fullName>
    </submittedName>
</protein>
<dbReference type="PROSITE" id="PS50850">
    <property type="entry name" value="MFS"/>
    <property type="match status" value="1"/>
</dbReference>
<feature type="transmembrane region" description="Helical" evidence="6">
    <location>
        <begin position="74"/>
        <end position="92"/>
    </location>
</feature>
<evidence type="ECO:0000256" key="6">
    <source>
        <dbReference type="SAM" id="Phobius"/>
    </source>
</evidence>
<dbReference type="PANTHER" id="PTHR42718">
    <property type="entry name" value="MAJOR FACILITATOR SUPERFAMILY MULTIDRUG TRANSPORTER MFSC"/>
    <property type="match status" value="1"/>
</dbReference>
<dbReference type="InterPro" id="IPR011701">
    <property type="entry name" value="MFS"/>
</dbReference>
<reference evidence="8" key="1">
    <citation type="submission" date="2023-06" db="EMBL/GenBank/DDBJ databases">
        <title>Draft genome sequence of Nocardioides sp. SOB72.</title>
        <authorList>
            <person name="Zhang G."/>
        </authorList>
    </citation>
    <scope>NUCLEOTIDE SEQUENCE</scope>
    <source>
        <strain evidence="8">SOB72</strain>
    </source>
</reference>
<evidence type="ECO:0000256" key="3">
    <source>
        <dbReference type="ARBA" id="ARBA00022692"/>
    </source>
</evidence>
<keyword evidence="9" id="KW-1185">Reference proteome</keyword>
<feature type="transmembrane region" description="Helical" evidence="6">
    <location>
        <begin position="404"/>
        <end position="426"/>
    </location>
</feature>
<sequence length="489" mass="49370">MPAGAYHVLAVVFLATVVISLSSTMLTIALPSIAADLDATAAGTGWALTAYLLTNTASMLAMGQVADGVDRRRMFLAGLGVFTLTSAALGLVQGVPALVVLRGVQGIGAAMLLCNAVSVLVVVFPGRLLGRAMGVYLAGFSIAQVAGPAAGGLVTATVGWRYLFACSVPICLLTLVWAHRALGRLPQPPRERLRVDVPGNLLAALVLVLVLGAITLAPDRGWVDPWVLGGLAGGLLLLPVLWRVQRLVPHPVLGPVLEADRAFARGLLAGFLVSSPRLGIVVAAGLWFQGLRGTTALEAAGHVTVAAAGLTVGALVADRLARRRGELRTSLAAAAVSVVGLAVLGWAVAGGAAAPRDGAFTVGLLLVGLGTGVFHPLNVSAIMRGVAPERAGSVNAVRVTLQSTSLALATAAALALAVVFVGPEAAESFVSGEPASLSPADVDGIVAGYQVLLGLFAVLVVAGAAVTATAVTATAHPRSRAGDQEGQPR</sequence>
<dbReference type="PANTHER" id="PTHR42718:SF9">
    <property type="entry name" value="MAJOR FACILITATOR SUPERFAMILY MULTIDRUG TRANSPORTER MFSC"/>
    <property type="match status" value="1"/>
</dbReference>
<feature type="transmembrane region" description="Helical" evidence="6">
    <location>
        <begin position="160"/>
        <end position="178"/>
    </location>
</feature>
<dbReference type="InterPro" id="IPR036259">
    <property type="entry name" value="MFS_trans_sf"/>
</dbReference>
<evidence type="ECO:0000313" key="8">
    <source>
        <dbReference type="EMBL" id="MDN4161766.1"/>
    </source>
</evidence>
<feature type="transmembrane region" description="Helical" evidence="6">
    <location>
        <begin position="223"/>
        <end position="242"/>
    </location>
</feature>